<dbReference type="InterPro" id="IPR036465">
    <property type="entry name" value="vWFA_dom_sf"/>
</dbReference>
<dbReference type="SMART" id="SM00327">
    <property type="entry name" value="VWA"/>
    <property type="match status" value="1"/>
</dbReference>
<evidence type="ECO:0000256" key="1">
    <source>
        <dbReference type="SAM" id="MobiDB-lite"/>
    </source>
</evidence>
<name>A0ABC9EKT6_9POAL</name>
<evidence type="ECO:0000313" key="3">
    <source>
        <dbReference type="EMBL" id="CAL5058800.1"/>
    </source>
</evidence>
<dbReference type="InterPro" id="IPR051266">
    <property type="entry name" value="CLCR"/>
</dbReference>
<dbReference type="InterPro" id="IPR032838">
    <property type="entry name" value="Vwaint_dom"/>
</dbReference>
<gene>
    <name evidence="3" type="ORF">URODEC1_LOCUS96335</name>
</gene>
<evidence type="ECO:0000259" key="2">
    <source>
        <dbReference type="PROSITE" id="PS50234"/>
    </source>
</evidence>
<reference evidence="3" key="1">
    <citation type="submission" date="2024-10" db="EMBL/GenBank/DDBJ databases">
        <authorList>
            <person name="Ryan C."/>
        </authorList>
    </citation>
    <scope>NUCLEOTIDE SEQUENCE [LARGE SCALE GENOMIC DNA]</scope>
</reference>
<dbReference type="PROSITE" id="PS50234">
    <property type="entry name" value="VWFA"/>
    <property type="match status" value="1"/>
</dbReference>
<evidence type="ECO:0000313" key="4">
    <source>
        <dbReference type="Proteomes" id="UP001497457"/>
    </source>
</evidence>
<dbReference type="Gene3D" id="3.40.50.410">
    <property type="entry name" value="von Willebrand factor, type A domain"/>
    <property type="match status" value="1"/>
</dbReference>
<feature type="region of interest" description="Disordered" evidence="1">
    <location>
        <begin position="503"/>
        <end position="527"/>
    </location>
</feature>
<dbReference type="PANTHER" id="PTHR10579">
    <property type="entry name" value="CALCIUM-ACTIVATED CHLORIDE CHANNEL REGULATOR"/>
    <property type="match status" value="1"/>
</dbReference>
<dbReference type="InterPro" id="IPR002035">
    <property type="entry name" value="VWF_A"/>
</dbReference>
<protein>
    <recommendedName>
        <fullName evidence="2">VWFA domain-containing protein</fullName>
    </recommendedName>
</protein>
<proteinExistence type="predicted"/>
<feature type="region of interest" description="Disordered" evidence="1">
    <location>
        <begin position="341"/>
        <end position="374"/>
    </location>
</feature>
<sequence>MVQYNDDEKPFTPNAAPAGSRITKGLVTLQPVKYNKDDVSLGEDMVTAEVELSARLSTAVREKLDLVMVLDVGDSMAGARVEMLKKAMRFVLMKLTPVDRLSIVTFSDEVKRLCPLRFMTHVAKDDLKLLIDGLEAGGEPNLLAGLETGLEVISGRRHTTGRTGNIFLVSAGPCTEENIAEAVCNLYVDITDEVAVYTFGLGNSKDASELHRLLAEISVQSLGGTFNWVPDGASLSAALSQPLAGLLTVVAQDVEVTLTPRRDDDPNARDLAKMEASPGVWGEHDPSRDRATGAITFKFGALFSGESRKVIVNFRLSHSAAEATRYDAELADVQHSYTAQGIAQGPRAPQLVQVRRSPNPTGAGGTSSRARRLRAEQARRQHISVISRSEMDLTLGPGPRDLDRVRYRLVAAQNALEDIVLDEDGNKGMVGTLRAEIRLLLALVLRKSPEVYQVKGAPYVFATKGSHIKQRFAARGHDIDVIRLYATPRMDTYLQQARQFDKDPDELLPNADEDAKNNEAALRTTMP</sequence>
<dbReference type="Pfam" id="PF13768">
    <property type="entry name" value="VWA_3"/>
    <property type="match status" value="1"/>
</dbReference>
<accession>A0ABC9EKT6</accession>
<feature type="domain" description="VWFA" evidence="2">
    <location>
        <begin position="65"/>
        <end position="243"/>
    </location>
</feature>
<dbReference type="Pfam" id="PF14624">
    <property type="entry name" value="Vwaint"/>
    <property type="match status" value="1"/>
</dbReference>
<dbReference type="EMBL" id="OZ075114">
    <property type="protein sequence ID" value="CAL5058800.1"/>
    <property type="molecule type" value="Genomic_DNA"/>
</dbReference>
<keyword evidence="4" id="KW-1185">Reference proteome</keyword>
<dbReference type="SUPFAM" id="SSF53300">
    <property type="entry name" value="vWA-like"/>
    <property type="match status" value="1"/>
</dbReference>
<organism evidence="3 4">
    <name type="scientific">Urochloa decumbens</name>
    <dbReference type="NCBI Taxonomy" id="240449"/>
    <lineage>
        <taxon>Eukaryota</taxon>
        <taxon>Viridiplantae</taxon>
        <taxon>Streptophyta</taxon>
        <taxon>Embryophyta</taxon>
        <taxon>Tracheophyta</taxon>
        <taxon>Spermatophyta</taxon>
        <taxon>Magnoliopsida</taxon>
        <taxon>Liliopsida</taxon>
        <taxon>Poales</taxon>
        <taxon>Poaceae</taxon>
        <taxon>PACMAD clade</taxon>
        <taxon>Panicoideae</taxon>
        <taxon>Panicodae</taxon>
        <taxon>Paniceae</taxon>
        <taxon>Melinidinae</taxon>
        <taxon>Urochloa</taxon>
    </lineage>
</organism>
<dbReference type="Proteomes" id="UP001497457">
    <property type="component" value="Chromosome 4rd"/>
</dbReference>
<dbReference type="AlphaFoldDB" id="A0ABC9EKT6"/>
<dbReference type="PANTHER" id="PTHR10579:SF125">
    <property type="entry name" value="VWFA DOMAIN-CONTAINING PROTEIN"/>
    <property type="match status" value="1"/>
</dbReference>